<comment type="caution">
    <text evidence="2">The sequence shown here is derived from an EMBL/GenBank/DDBJ whole genome shotgun (WGS) entry which is preliminary data.</text>
</comment>
<protein>
    <recommendedName>
        <fullName evidence="4">RRM domain-containing protein</fullName>
    </recommendedName>
</protein>
<dbReference type="Proteomes" id="UP000214365">
    <property type="component" value="Unassembled WGS sequence"/>
</dbReference>
<evidence type="ECO:0000256" key="1">
    <source>
        <dbReference type="SAM" id="MobiDB-lite"/>
    </source>
</evidence>
<sequence length="306" mass="32707">MAAGNKAAGKKAGAPSFDSIIEAERLSRRKKEHQTLADQLLGSGSRRASAPGPGIGSKKAPAERSLASRIGIVKRSASTSAKPKPNTIATARATTSKRPAPASSRRTREDRMQADIDGEKDVNLKNRNPEISIRGSGTGPFVVLARNFAPGTNAADIEAALEPVAGHIVGVNLTSYKPYVNAQIACAEKWGAEAIVAQFNGQKADGRVLSLEYKGAGSAYFNSSAPTRAAAPSNYDAFRQQADRERRENKKAEPQVQDGRHGFNDARGRRKRGDGRSHQKTTGLYSDEMMVDAPAVPISQRGRGFR</sequence>
<evidence type="ECO:0000313" key="2">
    <source>
        <dbReference type="EMBL" id="OKL62222.1"/>
    </source>
</evidence>
<gene>
    <name evidence="2" type="ORF">UA08_02581</name>
</gene>
<keyword evidence="3" id="KW-1185">Reference proteome</keyword>
<feature type="region of interest" description="Disordered" evidence="1">
    <location>
        <begin position="1"/>
        <end position="112"/>
    </location>
</feature>
<dbReference type="GeneID" id="31002336"/>
<reference evidence="2 3" key="1">
    <citation type="submission" date="2015-06" db="EMBL/GenBank/DDBJ databases">
        <title>Talaromyces atroroseus IBT 11181 draft genome.</title>
        <authorList>
            <person name="Rasmussen K.B."/>
            <person name="Rasmussen S."/>
            <person name="Petersen B."/>
            <person name="Sicheritz-Ponten T."/>
            <person name="Mortensen U.H."/>
            <person name="Thrane U."/>
        </authorList>
    </citation>
    <scope>NUCLEOTIDE SEQUENCE [LARGE SCALE GENOMIC DNA]</scope>
    <source>
        <strain evidence="2 3">IBT 11181</strain>
    </source>
</reference>
<dbReference type="OrthoDB" id="5374349at2759"/>
<name>A0A225AL09_TALAT</name>
<evidence type="ECO:0000313" key="3">
    <source>
        <dbReference type="Proteomes" id="UP000214365"/>
    </source>
</evidence>
<organism evidence="2 3">
    <name type="scientific">Talaromyces atroroseus</name>
    <dbReference type="NCBI Taxonomy" id="1441469"/>
    <lineage>
        <taxon>Eukaryota</taxon>
        <taxon>Fungi</taxon>
        <taxon>Dikarya</taxon>
        <taxon>Ascomycota</taxon>
        <taxon>Pezizomycotina</taxon>
        <taxon>Eurotiomycetes</taxon>
        <taxon>Eurotiomycetidae</taxon>
        <taxon>Eurotiales</taxon>
        <taxon>Trichocomaceae</taxon>
        <taxon>Talaromyces</taxon>
        <taxon>Talaromyces sect. Trachyspermi</taxon>
    </lineage>
</organism>
<feature type="region of interest" description="Disordered" evidence="1">
    <location>
        <begin position="239"/>
        <end position="306"/>
    </location>
</feature>
<evidence type="ECO:0008006" key="4">
    <source>
        <dbReference type="Google" id="ProtNLM"/>
    </source>
</evidence>
<dbReference type="EMBL" id="LFMY01000003">
    <property type="protein sequence ID" value="OKL62222.1"/>
    <property type="molecule type" value="Genomic_DNA"/>
</dbReference>
<proteinExistence type="predicted"/>
<dbReference type="AlphaFoldDB" id="A0A225AL09"/>
<dbReference type="STRING" id="1441469.A0A225AL09"/>
<feature type="compositionally biased region" description="Low complexity" evidence="1">
    <location>
        <begin position="1"/>
        <end position="14"/>
    </location>
</feature>
<accession>A0A225AL09</accession>
<feature type="compositionally biased region" description="Basic and acidic residues" evidence="1">
    <location>
        <begin position="241"/>
        <end position="267"/>
    </location>
</feature>
<feature type="compositionally biased region" description="Polar residues" evidence="1">
    <location>
        <begin position="76"/>
        <end position="97"/>
    </location>
</feature>
<dbReference type="RefSeq" id="XP_020122343.1">
    <property type="nucleotide sequence ID" value="XM_020264639.1"/>
</dbReference>